<feature type="chain" id="PRO_5031157374" description="DUF2884 family protein" evidence="1">
    <location>
        <begin position="26"/>
        <end position="222"/>
    </location>
</feature>
<proteinExistence type="predicted"/>
<evidence type="ECO:0000313" key="3">
    <source>
        <dbReference type="Proteomes" id="UP000589896"/>
    </source>
</evidence>
<dbReference type="RefSeq" id="WP_180546345.1">
    <property type="nucleotide sequence ID" value="NZ_JACCJZ010000020.1"/>
</dbReference>
<accession>A0A7Z0QSL1</accession>
<reference evidence="2 3" key="1">
    <citation type="submission" date="2020-07" db="EMBL/GenBank/DDBJ databases">
        <title>isolation of Luteimonas sp. SJ-16.</title>
        <authorList>
            <person name="Huang X.-X."/>
            <person name="Xu L."/>
            <person name="Sun J.-Q."/>
        </authorList>
    </citation>
    <scope>NUCLEOTIDE SEQUENCE [LARGE SCALE GENOMIC DNA]</scope>
    <source>
        <strain evidence="2 3">SJ-16</strain>
    </source>
</reference>
<dbReference type="EMBL" id="JACCJZ010000020">
    <property type="protein sequence ID" value="NYZ64134.1"/>
    <property type="molecule type" value="Genomic_DNA"/>
</dbReference>
<protein>
    <recommendedName>
        <fullName evidence="4">DUF2884 family protein</fullName>
    </recommendedName>
</protein>
<feature type="signal peptide" evidence="1">
    <location>
        <begin position="1"/>
        <end position="25"/>
    </location>
</feature>
<dbReference type="Proteomes" id="UP000589896">
    <property type="component" value="Unassembled WGS sequence"/>
</dbReference>
<comment type="caution">
    <text evidence="2">The sequence shown here is derived from an EMBL/GenBank/DDBJ whole genome shotgun (WGS) entry which is preliminary data.</text>
</comment>
<name>A0A7Z0QSL1_9GAMM</name>
<evidence type="ECO:0008006" key="4">
    <source>
        <dbReference type="Google" id="ProtNLM"/>
    </source>
</evidence>
<evidence type="ECO:0000313" key="2">
    <source>
        <dbReference type="EMBL" id="NYZ64134.1"/>
    </source>
</evidence>
<organism evidence="2 3">
    <name type="scientific">Luteimonas deserti</name>
    <dbReference type="NCBI Taxonomy" id="2752306"/>
    <lineage>
        <taxon>Bacteria</taxon>
        <taxon>Pseudomonadati</taxon>
        <taxon>Pseudomonadota</taxon>
        <taxon>Gammaproteobacteria</taxon>
        <taxon>Lysobacterales</taxon>
        <taxon>Lysobacteraceae</taxon>
        <taxon>Luteimonas</taxon>
    </lineage>
</organism>
<evidence type="ECO:0000256" key="1">
    <source>
        <dbReference type="SAM" id="SignalP"/>
    </source>
</evidence>
<keyword evidence="1" id="KW-0732">Signal</keyword>
<keyword evidence="3" id="KW-1185">Reference proteome</keyword>
<gene>
    <name evidence="2" type="ORF">H0E82_15450</name>
</gene>
<sequence length="222" mass="23621">MTPMQTLSRLAALAVMLCLSSGANAAPPDEAGIDAGIRRDLAEARREIRTDLARARAELDADNLVLGDGHGFTARRSTPRDAALPRAEITPAGDFLIAGAPVAIDADQRRQLLAYRSEILAVAHAGIDIGEASALAAIDAVDRGVWRMVLGAFTGSLERRVERTVRTTVEPAALQLCDRLPAVMAAQHQLAADLPAFGPYASLQPADITACRRDVRRQVAAR</sequence>
<dbReference type="AlphaFoldDB" id="A0A7Z0QSL1"/>